<name>A0A3B0T5Y6_9ZZZZ</name>
<dbReference type="AlphaFoldDB" id="A0A3B0T5Y6"/>
<proteinExistence type="predicted"/>
<protein>
    <submittedName>
        <fullName evidence="1">Uncharacterized protein</fullName>
    </submittedName>
</protein>
<sequence length="147" mass="17615">MDSTKQKHRYIEWLSAEEMHETSLRWMSELNFVRDEQLFLNNLVKSHTLQLTDKTIFEESKVVVDIILRAEKDAIILMKKIQAHINQLDIMVDDIDQLKMEKAYIETHKELTTVFLLYMTEYREAKKRLFVLVSGVMKKQKQKRLLN</sequence>
<evidence type="ECO:0000313" key="1">
    <source>
        <dbReference type="EMBL" id="VAW14171.1"/>
    </source>
</evidence>
<accession>A0A3B0T5Y6</accession>
<dbReference type="EMBL" id="UOEL01000115">
    <property type="protein sequence ID" value="VAW14171.1"/>
    <property type="molecule type" value="Genomic_DNA"/>
</dbReference>
<organism evidence="1">
    <name type="scientific">hydrothermal vent metagenome</name>
    <dbReference type="NCBI Taxonomy" id="652676"/>
    <lineage>
        <taxon>unclassified sequences</taxon>
        <taxon>metagenomes</taxon>
        <taxon>ecological metagenomes</taxon>
    </lineage>
</organism>
<gene>
    <name evidence="1" type="ORF">MNBD_BACTEROID03-743</name>
</gene>
<reference evidence="1" key="1">
    <citation type="submission" date="2018-06" db="EMBL/GenBank/DDBJ databases">
        <authorList>
            <person name="Zhirakovskaya E."/>
        </authorList>
    </citation>
    <scope>NUCLEOTIDE SEQUENCE</scope>
</reference>